<evidence type="ECO:0000313" key="2">
    <source>
        <dbReference type="Proteomes" id="UP000499080"/>
    </source>
</evidence>
<evidence type="ECO:0000313" key="1">
    <source>
        <dbReference type="EMBL" id="GBM01752.1"/>
    </source>
</evidence>
<keyword evidence="2" id="KW-1185">Reference proteome</keyword>
<organism evidence="1 2">
    <name type="scientific">Araneus ventricosus</name>
    <name type="common">Orbweaver spider</name>
    <name type="synonym">Epeira ventricosa</name>
    <dbReference type="NCBI Taxonomy" id="182803"/>
    <lineage>
        <taxon>Eukaryota</taxon>
        <taxon>Metazoa</taxon>
        <taxon>Ecdysozoa</taxon>
        <taxon>Arthropoda</taxon>
        <taxon>Chelicerata</taxon>
        <taxon>Arachnida</taxon>
        <taxon>Araneae</taxon>
        <taxon>Araneomorphae</taxon>
        <taxon>Entelegynae</taxon>
        <taxon>Araneoidea</taxon>
        <taxon>Araneidae</taxon>
        <taxon>Araneus</taxon>
    </lineage>
</organism>
<sequence>MEKRERALSVAHIGSTCNRSTSTICTILKIKDIIEEMHASKGVTRMPAQLLNDVEMLPLIWVNEKQLRGNNFNENIICEKVKAIFADIVKKTPGSSRSISGKPSIMH</sequence>
<protein>
    <submittedName>
        <fullName evidence="1">Uncharacterized protein</fullName>
    </submittedName>
</protein>
<proteinExistence type="predicted"/>
<dbReference type="Proteomes" id="UP000499080">
    <property type="component" value="Unassembled WGS sequence"/>
</dbReference>
<name>A0A4Y2CBD3_ARAVE</name>
<comment type="caution">
    <text evidence="1">The sequence shown here is derived from an EMBL/GenBank/DDBJ whole genome shotgun (WGS) entry which is preliminary data.</text>
</comment>
<dbReference type="AlphaFoldDB" id="A0A4Y2CBD3"/>
<dbReference type="OrthoDB" id="6422574at2759"/>
<dbReference type="EMBL" id="BGPR01000172">
    <property type="protein sequence ID" value="GBM01752.1"/>
    <property type="molecule type" value="Genomic_DNA"/>
</dbReference>
<gene>
    <name evidence="1" type="ORF">AVEN_271988_1</name>
</gene>
<accession>A0A4Y2CBD3</accession>
<reference evidence="1 2" key="1">
    <citation type="journal article" date="2019" name="Sci. Rep.">
        <title>Orb-weaving spider Araneus ventricosus genome elucidates the spidroin gene catalogue.</title>
        <authorList>
            <person name="Kono N."/>
            <person name="Nakamura H."/>
            <person name="Ohtoshi R."/>
            <person name="Moran D.A.P."/>
            <person name="Shinohara A."/>
            <person name="Yoshida Y."/>
            <person name="Fujiwara M."/>
            <person name="Mori M."/>
            <person name="Tomita M."/>
            <person name="Arakawa K."/>
        </authorList>
    </citation>
    <scope>NUCLEOTIDE SEQUENCE [LARGE SCALE GENOMIC DNA]</scope>
</reference>